<evidence type="ECO:0000313" key="9">
    <source>
        <dbReference type="EMBL" id="OJJ30908.1"/>
    </source>
</evidence>
<feature type="domain" description="Rhodopsin" evidence="8">
    <location>
        <begin position="37"/>
        <end position="275"/>
    </location>
</feature>
<organism evidence="9 10">
    <name type="scientific">Aspergillus wentii DTO 134E9</name>
    <dbReference type="NCBI Taxonomy" id="1073089"/>
    <lineage>
        <taxon>Eukaryota</taxon>
        <taxon>Fungi</taxon>
        <taxon>Dikarya</taxon>
        <taxon>Ascomycota</taxon>
        <taxon>Pezizomycotina</taxon>
        <taxon>Eurotiomycetes</taxon>
        <taxon>Eurotiomycetidae</taxon>
        <taxon>Eurotiales</taxon>
        <taxon>Aspergillaceae</taxon>
        <taxon>Aspergillus</taxon>
        <taxon>Aspergillus subgen. Cremei</taxon>
    </lineage>
</organism>
<feature type="transmembrane region" description="Helical" evidence="7">
    <location>
        <begin position="213"/>
        <end position="232"/>
    </location>
</feature>
<keyword evidence="10" id="KW-1185">Reference proteome</keyword>
<evidence type="ECO:0000256" key="2">
    <source>
        <dbReference type="ARBA" id="ARBA00022692"/>
    </source>
</evidence>
<evidence type="ECO:0000313" key="10">
    <source>
        <dbReference type="Proteomes" id="UP000184383"/>
    </source>
</evidence>
<evidence type="ECO:0000256" key="3">
    <source>
        <dbReference type="ARBA" id="ARBA00022989"/>
    </source>
</evidence>
<keyword evidence="3 7" id="KW-1133">Transmembrane helix</keyword>
<feature type="transmembrane region" description="Helical" evidence="7">
    <location>
        <begin position="134"/>
        <end position="157"/>
    </location>
</feature>
<reference evidence="10" key="1">
    <citation type="journal article" date="2017" name="Genome Biol.">
        <title>Comparative genomics reveals high biological diversity and specific adaptations in the industrially and medically important fungal genus Aspergillus.</title>
        <authorList>
            <person name="de Vries R.P."/>
            <person name="Riley R."/>
            <person name="Wiebenga A."/>
            <person name="Aguilar-Osorio G."/>
            <person name="Amillis S."/>
            <person name="Uchima C.A."/>
            <person name="Anderluh G."/>
            <person name="Asadollahi M."/>
            <person name="Askin M."/>
            <person name="Barry K."/>
            <person name="Battaglia E."/>
            <person name="Bayram O."/>
            <person name="Benocci T."/>
            <person name="Braus-Stromeyer S.A."/>
            <person name="Caldana C."/>
            <person name="Canovas D."/>
            <person name="Cerqueira G.C."/>
            <person name="Chen F."/>
            <person name="Chen W."/>
            <person name="Choi C."/>
            <person name="Clum A."/>
            <person name="Dos Santos R.A."/>
            <person name="Damasio A.R."/>
            <person name="Diallinas G."/>
            <person name="Emri T."/>
            <person name="Fekete E."/>
            <person name="Flipphi M."/>
            <person name="Freyberg S."/>
            <person name="Gallo A."/>
            <person name="Gournas C."/>
            <person name="Habgood R."/>
            <person name="Hainaut M."/>
            <person name="Harispe M.L."/>
            <person name="Henrissat B."/>
            <person name="Hilden K.S."/>
            <person name="Hope R."/>
            <person name="Hossain A."/>
            <person name="Karabika E."/>
            <person name="Karaffa L."/>
            <person name="Karanyi Z."/>
            <person name="Krasevec N."/>
            <person name="Kuo A."/>
            <person name="Kusch H."/>
            <person name="LaButti K."/>
            <person name="Lagendijk E.L."/>
            <person name="Lapidus A."/>
            <person name="Levasseur A."/>
            <person name="Lindquist E."/>
            <person name="Lipzen A."/>
            <person name="Logrieco A.F."/>
            <person name="MacCabe A."/>
            <person name="Maekelae M.R."/>
            <person name="Malavazi I."/>
            <person name="Melin P."/>
            <person name="Meyer V."/>
            <person name="Mielnichuk N."/>
            <person name="Miskei M."/>
            <person name="Molnar A.P."/>
            <person name="Mule G."/>
            <person name="Ngan C.Y."/>
            <person name="Orejas M."/>
            <person name="Orosz E."/>
            <person name="Ouedraogo J.P."/>
            <person name="Overkamp K.M."/>
            <person name="Park H.-S."/>
            <person name="Perrone G."/>
            <person name="Piumi F."/>
            <person name="Punt P.J."/>
            <person name="Ram A.F."/>
            <person name="Ramon A."/>
            <person name="Rauscher S."/>
            <person name="Record E."/>
            <person name="Riano-Pachon D.M."/>
            <person name="Robert V."/>
            <person name="Roehrig J."/>
            <person name="Ruller R."/>
            <person name="Salamov A."/>
            <person name="Salih N.S."/>
            <person name="Samson R.A."/>
            <person name="Sandor E."/>
            <person name="Sanguinetti M."/>
            <person name="Schuetze T."/>
            <person name="Sepcic K."/>
            <person name="Shelest E."/>
            <person name="Sherlock G."/>
            <person name="Sophianopoulou V."/>
            <person name="Squina F.M."/>
            <person name="Sun H."/>
            <person name="Susca A."/>
            <person name="Todd R.B."/>
            <person name="Tsang A."/>
            <person name="Unkles S.E."/>
            <person name="van de Wiele N."/>
            <person name="van Rossen-Uffink D."/>
            <person name="Oliveira J.V."/>
            <person name="Vesth T.C."/>
            <person name="Visser J."/>
            <person name="Yu J.-H."/>
            <person name="Zhou M."/>
            <person name="Andersen M.R."/>
            <person name="Archer D.B."/>
            <person name="Baker S.E."/>
            <person name="Benoit I."/>
            <person name="Brakhage A.A."/>
            <person name="Braus G.H."/>
            <person name="Fischer R."/>
            <person name="Frisvad J.C."/>
            <person name="Goldman G.H."/>
            <person name="Houbraken J."/>
            <person name="Oakley B."/>
            <person name="Pocsi I."/>
            <person name="Scazzocchio C."/>
            <person name="Seiboth B."/>
            <person name="vanKuyk P.A."/>
            <person name="Wortman J."/>
            <person name="Dyer P.S."/>
            <person name="Grigoriev I.V."/>
        </authorList>
    </citation>
    <scope>NUCLEOTIDE SEQUENCE [LARGE SCALE GENOMIC DNA]</scope>
    <source>
        <strain evidence="10">DTO 134E9</strain>
    </source>
</reference>
<dbReference type="RefSeq" id="XP_040684585.1">
    <property type="nucleotide sequence ID" value="XM_040833564.1"/>
</dbReference>
<feature type="region of interest" description="Disordered" evidence="6">
    <location>
        <begin position="284"/>
        <end position="304"/>
    </location>
</feature>
<feature type="transmembrane region" description="Helical" evidence="7">
    <location>
        <begin position="94"/>
        <end position="113"/>
    </location>
</feature>
<dbReference type="Proteomes" id="UP000184383">
    <property type="component" value="Unassembled WGS sequence"/>
</dbReference>
<feature type="transmembrane region" description="Helical" evidence="7">
    <location>
        <begin position="244"/>
        <end position="270"/>
    </location>
</feature>
<keyword evidence="2 7" id="KW-0812">Transmembrane</keyword>
<evidence type="ECO:0000256" key="1">
    <source>
        <dbReference type="ARBA" id="ARBA00004141"/>
    </source>
</evidence>
<dbReference type="GeneID" id="63749412"/>
<feature type="transmembrane region" description="Helical" evidence="7">
    <location>
        <begin position="20"/>
        <end position="41"/>
    </location>
</feature>
<feature type="transmembrane region" description="Helical" evidence="7">
    <location>
        <begin position="53"/>
        <end position="74"/>
    </location>
</feature>
<dbReference type="PANTHER" id="PTHR33048:SF156">
    <property type="entry name" value="INTEGRAL MEMBRANE PROTEIN"/>
    <property type="match status" value="1"/>
</dbReference>
<keyword evidence="4 7" id="KW-0472">Membrane</keyword>
<comment type="subcellular location">
    <subcellularLocation>
        <location evidence="1">Membrane</location>
        <topology evidence="1">Multi-pass membrane protein</topology>
    </subcellularLocation>
</comment>
<dbReference type="Pfam" id="PF20684">
    <property type="entry name" value="Fung_rhodopsin"/>
    <property type="match status" value="1"/>
</dbReference>
<sequence>MASSEQYSQAYLNESKQSLIVGVCVFFISIDTLAVALRFLSKYIGRLRLGWDDVFIVLGLMICIADASCTIADVRYGGIGLHEARVMQIDPNMMITWGKFIIIIPIVYFSTVVPPKLVILHLYLSIFTDKRLRYACWVIVAITIMNWIAVTIAGFLSCIPFDYYWTGVGHCIDTNSYLRWGGFANILTDLVMLILPMPMVWNLHASLRLKMGILFTFLLGSLGLIASIVRFIEFYITDAQGDRTWAASTLVIWAVIEGGIYMIAACLPTYRPLMKSISRRVRQKGSQDASTSGQGYSGFSGSGRSDVRVPRDLKHFSARFQRVGDSIDEEEDAVRLVDIGHGHGRENKAAPGTIVVDQQFSVH</sequence>
<name>A0A1L9R7P6_ASPWE</name>
<dbReference type="OrthoDB" id="5329176at2759"/>
<dbReference type="InterPro" id="IPR049326">
    <property type="entry name" value="Rhodopsin_dom_fungi"/>
</dbReference>
<dbReference type="STRING" id="1073089.A0A1L9R7P6"/>
<proteinExistence type="inferred from homology"/>
<evidence type="ECO:0000256" key="7">
    <source>
        <dbReference type="SAM" id="Phobius"/>
    </source>
</evidence>
<accession>A0A1L9R7P6</accession>
<dbReference type="VEuPathDB" id="FungiDB:ASPWEDRAFT_31603"/>
<evidence type="ECO:0000256" key="6">
    <source>
        <dbReference type="SAM" id="MobiDB-lite"/>
    </source>
</evidence>
<gene>
    <name evidence="9" type="ORF">ASPWEDRAFT_31603</name>
</gene>
<dbReference type="EMBL" id="KV878216">
    <property type="protein sequence ID" value="OJJ30908.1"/>
    <property type="molecule type" value="Genomic_DNA"/>
</dbReference>
<evidence type="ECO:0000256" key="5">
    <source>
        <dbReference type="ARBA" id="ARBA00038359"/>
    </source>
</evidence>
<dbReference type="PANTHER" id="PTHR33048">
    <property type="entry name" value="PTH11-LIKE INTEGRAL MEMBRANE PROTEIN (AFU_ORTHOLOGUE AFUA_5G11245)"/>
    <property type="match status" value="1"/>
</dbReference>
<dbReference type="AlphaFoldDB" id="A0A1L9R7P6"/>
<feature type="transmembrane region" description="Helical" evidence="7">
    <location>
        <begin position="177"/>
        <end position="201"/>
    </location>
</feature>
<comment type="similarity">
    <text evidence="5">Belongs to the SAT4 family.</text>
</comment>
<protein>
    <recommendedName>
        <fullName evidence="8">Rhodopsin domain-containing protein</fullName>
    </recommendedName>
</protein>
<dbReference type="InterPro" id="IPR052337">
    <property type="entry name" value="SAT4-like"/>
</dbReference>
<dbReference type="GO" id="GO:0016020">
    <property type="term" value="C:membrane"/>
    <property type="evidence" value="ECO:0007669"/>
    <property type="project" value="UniProtKB-SubCell"/>
</dbReference>
<evidence type="ECO:0000256" key="4">
    <source>
        <dbReference type="ARBA" id="ARBA00023136"/>
    </source>
</evidence>
<evidence type="ECO:0000259" key="8">
    <source>
        <dbReference type="Pfam" id="PF20684"/>
    </source>
</evidence>